<proteinExistence type="inferred from homology"/>
<evidence type="ECO:0000313" key="6">
    <source>
        <dbReference type="Proteomes" id="UP000054937"/>
    </source>
</evidence>
<dbReference type="PANTHER" id="PTHR13018:SF83">
    <property type="entry name" value="RRM DOMAIN-CONTAINING PROTEIN"/>
    <property type="match status" value="1"/>
</dbReference>
<feature type="compositionally biased region" description="Basic and acidic residues" evidence="3">
    <location>
        <begin position="738"/>
        <end position="755"/>
    </location>
</feature>
<keyword evidence="2" id="KW-0175">Coiled coil</keyword>
<dbReference type="OrthoDB" id="201362at2759"/>
<evidence type="ECO:0000313" key="5">
    <source>
        <dbReference type="EMBL" id="KRX00619.1"/>
    </source>
</evidence>
<dbReference type="InterPro" id="IPR045122">
    <property type="entry name" value="Csc1-like"/>
</dbReference>
<feature type="transmembrane region" description="Helical" evidence="4">
    <location>
        <begin position="1232"/>
        <end position="1252"/>
    </location>
</feature>
<keyword evidence="4" id="KW-0472">Membrane</keyword>
<gene>
    <name evidence="5" type="ORF">PPERSA_12838</name>
</gene>
<dbReference type="GO" id="GO:0005227">
    <property type="term" value="F:calcium-activated cation channel activity"/>
    <property type="evidence" value="ECO:0007669"/>
    <property type="project" value="InterPro"/>
</dbReference>
<dbReference type="EMBL" id="LDAU01000184">
    <property type="protein sequence ID" value="KRX00619.1"/>
    <property type="molecule type" value="Genomic_DNA"/>
</dbReference>
<feature type="region of interest" description="Disordered" evidence="3">
    <location>
        <begin position="1467"/>
        <end position="1517"/>
    </location>
</feature>
<feature type="region of interest" description="Disordered" evidence="3">
    <location>
        <begin position="734"/>
        <end position="771"/>
    </location>
</feature>
<feature type="transmembrane region" description="Helical" evidence="4">
    <location>
        <begin position="599"/>
        <end position="615"/>
    </location>
</feature>
<feature type="coiled-coil region" evidence="2">
    <location>
        <begin position="350"/>
        <end position="377"/>
    </location>
</feature>
<feature type="compositionally biased region" description="Basic and acidic residues" evidence="3">
    <location>
        <begin position="1467"/>
        <end position="1478"/>
    </location>
</feature>
<accession>A0A0V0QEP7</accession>
<reference evidence="5 6" key="1">
    <citation type="journal article" date="2015" name="Sci. Rep.">
        <title>Genome of the facultative scuticociliatosis pathogen Pseudocohnilembus persalinus provides insight into its virulence through horizontal gene transfer.</title>
        <authorList>
            <person name="Xiong J."/>
            <person name="Wang G."/>
            <person name="Cheng J."/>
            <person name="Tian M."/>
            <person name="Pan X."/>
            <person name="Warren A."/>
            <person name="Jiang C."/>
            <person name="Yuan D."/>
            <person name="Miao W."/>
        </authorList>
    </citation>
    <scope>NUCLEOTIDE SEQUENCE [LARGE SCALE GENOMIC DNA]</scope>
    <source>
        <strain evidence="5">36N120E</strain>
    </source>
</reference>
<feature type="transmembrane region" description="Helical" evidence="4">
    <location>
        <begin position="507"/>
        <end position="526"/>
    </location>
</feature>
<feature type="compositionally biased region" description="Basic and acidic residues" evidence="3">
    <location>
        <begin position="1488"/>
        <end position="1517"/>
    </location>
</feature>
<feature type="transmembrane region" description="Helical" evidence="4">
    <location>
        <begin position="1337"/>
        <end position="1363"/>
    </location>
</feature>
<dbReference type="InParanoid" id="A0A0V0QEP7"/>
<keyword evidence="6" id="KW-1185">Reference proteome</keyword>
<dbReference type="Proteomes" id="UP000054937">
    <property type="component" value="Unassembled WGS sequence"/>
</dbReference>
<evidence type="ECO:0000256" key="4">
    <source>
        <dbReference type="SAM" id="Phobius"/>
    </source>
</evidence>
<feature type="transmembrane region" description="Helical" evidence="4">
    <location>
        <begin position="463"/>
        <end position="487"/>
    </location>
</feature>
<dbReference type="PANTHER" id="PTHR13018">
    <property type="entry name" value="PROBABLE MEMBRANE PROTEIN DUF221-RELATED"/>
    <property type="match status" value="1"/>
</dbReference>
<evidence type="ECO:0000256" key="1">
    <source>
        <dbReference type="ARBA" id="ARBA00005701"/>
    </source>
</evidence>
<keyword evidence="4" id="KW-0812">Transmembrane</keyword>
<dbReference type="InterPro" id="IPR012875">
    <property type="entry name" value="SDHF4"/>
</dbReference>
<comment type="similarity">
    <text evidence="1">Belongs to the SDHAF4 family.</text>
</comment>
<feature type="transmembrane region" description="Helical" evidence="4">
    <location>
        <begin position="1272"/>
        <end position="1295"/>
    </location>
</feature>
<feature type="transmembrane region" description="Helical" evidence="4">
    <location>
        <begin position="1191"/>
        <end position="1211"/>
    </location>
</feature>
<keyword evidence="4" id="KW-1133">Transmembrane helix</keyword>
<evidence type="ECO:0000256" key="2">
    <source>
        <dbReference type="SAM" id="Coils"/>
    </source>
</evidence>
<protein>
    <submittedName>
        <fullName evidence="5">Uncharacterized protein</fullName>
    </submittedName>
</protein>
<dbReference type="Pfam" id="PF07896">
    <property type="entry name" value="DUF1674"/>
    <property type="match status" value="1"/>
</dbReference>
<sequence length="1517" mass="177855">MSDEQKRKWLSQMLSKFDADQKPFDIILAQNHAKAQMVYKDEIKLDFQKVGNLQENSCPCCNLPIELNVQENDCYFYNLADKKIEECNWTGFSFFATIITEDGGPSKLSTWMNLLTSIVLMFYISYKLRGQIQKEEMEVDSKDISVSDYSIYVSKIPLDQTRQKIKEFFEGLSEQIKNNDKQNKANIFENLPLINKGAGHNNEQTETNQDDYNIEIVKIVLSYDVKEYMKLKNRLEQIEIQILEYEQKVQQQHEKFIDSLSQKQQKNILSLDIQNLKNKQDESLKKVAQYSHRKQHQINNSEVFNTQNQKGSIQELNEDIISNQDTKKIDTEKLKQETINEQEEEIQPLDESVYNERDALKKQIKQYELECLNESNDEFGNIQENKHFTGSAFISFKTERMAILVKNYFQYSFRHTYFSLIFQPTEKLYNGQKISVEFAPEPGAIMWENLGISTISKIIRRSITFVATIFIIAVCFIIQFYCSYGQVKIMDNESENQSEEYKGPNPYIQIISIGISLITMITNNFLSTMIYKFCKIEAYSNQTEYEVSIIKKLSIAQFINTAIVPLIVECIANDGNFYTDGGLVSGCYMFEYIFYQKQTTVTLIQFILSILYWVMPVDRFLMKIKLLKRYEDRHEEEEDYITNKQNLQFAQDYDRSNPITSSYAIKEYIKYEIENCTKAENKKIEQIRGKKSKRSFIIGENQQKKEEMKQQLEILQNQMKDKDIIFLEKQNLQSQNRQDLERQEKNHKEKEKNQKDVSLLNFSDNLNRNQNPQRYYQNQLGESNYVNNFYRKENKVQKSVSENENEININGPTAHNISKNKNLKQIKKKQQKQQFADMFLQYDPDKKPFDLNLAKNHARANMVYKDEIKQNFTQLGSIQEYSCPCCNLPTQQNAKEHSCRFYNLDEDKQQDCTQTTFSYFATIIRDDGNPSSVNNLMNLITTIILMLYISYTLRGYIQKDEREIDKKDISVSDYSLFVNNIPLDQTQDQIQQFFVEVGEKIKSLSKKKKKKIFHKSIPKQKLNLEENSNIEIEKIVLSYDVKQYLKLKERLEQLEIQILEYELKVSQYNDNSSSDSFVKPLDASVYQEKDDLYKKCKQYEDECLNLHSNQNGNISYNNHFTGCFNKNYKGAILWENLGVSTISKIIRRSLTLLATIIIIGGCFVAQFYLSKAQVEIEKDDSDESEHKNPNFYIQLVSLGITLTILITNRFITKMIYIFGKVEAYSNQTKFEVAVIKKLSIALFINTAIVPLIVECIANDGNFYIDGGLVSDISTLILVDIFLSPILDYIDLSYLIKRKLRQLYYKWKPVKRININQKKANKLYEKQKIKPSARISKILKTILVTCFYSFLIPNLSILCFLSLLTQMYMEWYLIIRKQSLPIPLGAYLIEEIMEYYIDFSIVVFSYSFSSNKGKQPKFIDPTISESFQTKFSEDQIEKILDPKGFIKQSEYSQYEGIETIGKEVKNKQKIEKSQVKENESQEQQQSNPEDQKEYGFKVKGPEPTRFGDWERKGRVSDF</sequence>
<feature type="transmembrane region" description="Helical" evidence="4">
    <location>
        <begin position="1150"/>
        <end position="1169"/>
    </location>
</feature>
<comment type="caution">
    <text evidence="5">The sequence shown here is derived from an EMBL/GenBank/DDBJ whole genome shotgun (WGS) entry which is preliminary data.</text>
</comment>
<feature type="coiled-coil region" evidence="2">
    <location>
        <begin position="1044"/>
        <end position="1071"/>
    </location>
</feature>
<dbReference type="GO" id="GO:0005886">
    <property type="term" value="C:plasma membrane"/>
    <property type="evidence" value="ECO:0007669"/>
    <property type="project" value="TreeGrafter"/>
</dbReference>
<name>A0A0V0QEP7_PSEPJ</name>
<evidence type="ECO:0000256" key="3">
    <source>
        <dbReference type="SAM" id="MobiDB-lite"/>
    </source>
</evidence>
<feature type="transmembrane region" description="Helical" evidence="4">
    <location>
        <begin position="936"/>
        <end position="957"/>
    </location>
</feature>
<organism evidence="5 6">
    <name type="scientific">Pseudocohnilembus persalinus</name>
    <name type="common">Ciliate</name>
    <dbReference type="NCBI Taxonomy" id="266149"/>
    <lineage>
        <taxon>Eukaryota</taxon>
        <taxon>Sar</taxon>
        <taxon>Alveolata</taxon>
        <taxon>Ciliophora</taxon>
        <taxon>Intramacronucleata</taxon>
        <taxon>Oligohymenophorea</taxon>
        <taxon>Scuticociliatia</taxon>
        <taxon>Philasterida</taxon>
        <taxon>Pseudocohnilembidae</taxon>
        <taxon>Pseudocohnilembus</taxon>
    </lineage>
</organism>
<feature type="coiled-coil region" evidence="2">
    <location>
        <begin position="228"/>
        <end position="293"/>
    </location>
</feature>